<evidence type="ECO:0000313" key="3">
    <source>
        <dbReference type="EMBL" id="KAK7428364.1"/>
    </source>
</evidence>
<accession>A0ABR1I495</accession>
<protein>
    <recommendedName>
        <fullName evidence="2">GH16 domain-containing protein</fullName>
    </recommendedName>
</protein>
<organism evidence="3 4">
    <name type="scientific">Neonectria magnoliae</name>
    <dbReference type="NCBI Taxonomy" id="2732573"/>
    <lineage>
        <taxon>Eukaryota</taxon>
        <taxon>Fungi</taxon>
        <taxon>Dikarya</taxon>
        <taxon>Ascomycota</taxon>
        <taxon>Pezizomycotina</taxon>
        <taxon>Sordariomycetes</taxon>
        <taxon>Hypocreomycetidae</taxon>
        <taxon>Hypocreales</taxon>
        <taxon>Nectriaceae</taxon>
        <taxon>Neonectria</taxon>
    </lineage>
</organism>
<sequence length="245" mass="26678">MLLKAFLLGLQAAGISCLHVQPSLERRATTEIPADSFSSLETYWNYLYPWSDTHNGGARMDEAHVSVADGVLTLTAEPVTTEADPIHYLSGTIHAKSTFTVAAGGGYDINAEFIAPVERGTWPAFWLNAASGWPPEIDIAEWKGTGKISFNTFNTSSEVAALDVDYPDPTNWHSVKAELRDENGSDISVKFYLDGTLITTQYARGYIGQGLRLIIDYQTEGSSGTPGPTTSTTFQARNVEVISYN</sequence>
<dbReference type="EMBL" id="JAZAVK010000042">
    <property type="protein sequence ID" value="KAK7428364.1"/>
    <property type="molecule type" value="Genomic_DNA"/>
</dbReference>
<comment type="caution">
    <text evidence="3">The sequence shown here is derived from an EMBL/GenBank/DDBJ whole genome shotgun (WGS) entry which is preliminary data.</text>
</comment>
<evidence type="ECO:0000313" key="4">
    <source>
        <dbReference type="Proteomes" id="UP001498421"/>
    </source>
</evidence>
<dbReference type="PROSITE" id="PS51257">
    <property type="entry name" value="PROKAR_LIPOPROTEIN"/>
    <property type="match status" value="1"/>
</dbReference>
<dbReference type="SUPFAM" id="SSF49899">
    <property type="entry name" value="Concanavalin A-like lectins/glucanases"/>
    <property type="match status" value="1"/>
</dbReference>
<dbReference type="Pfam" id="PF00722">
    <property type="entry name" value="Glyco_hydro_16"/>
    <property type="match status" value="1"/>
</dbReference>
<evidence type="ECO:0000259" key="2">
    <source>
        <dbReference type="PROSITE" id="PS51762"/>
    </source>
</evidence>
<proteinExistence type="predicted"/>
<feature type="chain" id="PRO_5046265022" description="GH16 domain-containing protein" evidence="1">
    <location>
        <begin position="18"/>
        <end position="245"/>
    </location>
</feature>
<dbReference type="Gene3D" id="2.60.120.200">
    <property type="match status" value="1"/>
</dbReference>
<reference evidence="3 4" key="1">
    <citation type="journal article" date="2025" name="Microbiol. Resour. Announc.">
        <title>Draft genome sequences for Neonectria magnoliae and Neonectria punicea, canker pathogens of Liriodendron tulipifera and Acer saccharum in West Virginia.</title>
        <authorList>
            <person name="Petronek H.M."/>
            <person name="Kasson M.T."/>
            <person name="Metheny A.M."/>
            <person name="Stauder C.M."/>
            <person name="Lovett B."/>
            <person name="Lynch S.C."/>
            <person name="Garnas J.R."/>
            <person name="Kasson L.R."/>
            <person name="Stajich J.E."/>
        </authorList>
    </citation>
    <scope>NUCLEOTIDE SEQUENCE [LARGE SCALE GENOMIC DNA]</scope>
    <source>
        <strain evidence="3 4">NRRL 64651</strain>
    </source>
</reference>
<feature type="domain" description="GH16" evidence="2">
    <location>
        <begin position="25"/>
        <end position="244"/>
    </location>
</feature>
<keyword evidence="1" id="KW-0732">Signal</keyword>
<dbReference type="InterPro" id="IPR013320">
    <property type="entry name" value="ConA-like_dom_sf"/>
</dbReference>
<dbReference type="PROSITE" id="PS51762">
    <property type="entry name" value="GH16_2"/>
    <property type="match status" value="1"/>
</dbReference>
<keyword evidence="4" id="KW-1185">Reference proteome</keyword>
<evidence type="ECO:0000256" key="1">
    <source>
        <dbReference type="SAM" id="SignalP"/>
    </source>
</evidence>
<dbReference type="InterPro" id="IPR000757">
    <property type="entry name" value="Beta-glucanase-like"/>
</dbReference>
<dbReference type="Proteomes" id="UP001498421">
    <property type="component" value="Unassembled WGS sequence"/>
</dbReference>
<feature type="signal peptide" evidence="1">
    <location>
        <begin position="1"/>
        <end position="17"/>
    </location>
</feature>
<name>A0ABR1I495_9HYPO</name>
<gene>
    <name evidence="3" type="ORF">QQZ08_005121</name>
</gene>